<gene>
    <name evidence="3" type="primary">trbB</name>
    <name evidence="3" type="ORF">FE263_18560</name>
</gene>
<dbReference type="PANTHER" id="PTHR30486:SF6">
    <property type="entry name" value="TYPE IV PILUS RETRACTATION ATPASE PILT"/>
    <property type="match status" value="1"/>
</dbReference>
<comment type="similarity">
    <text evidence="1">Belongs to the GSP E family.</text>
</comment>
<evidence type="ECO:0000313" key="3">
    <source>
        <dbReference type="EMBL" id="TLU71173.1"/>
    </source>
</evidence>
<dbReference type="EMBL" id="VCDI01000008">
    <property type="protein sequence ID" value="TLU71173.1"/>
    <property type="molecule type" value="Genomic_DNA"/>
</dbReference>
<accession>A0A5R9J2V2</accession>
<dbReference type="PANTHER" id="PTHR30486">
    <property type="entry name" value="TWITCHING MOTILITY PROTEIN PILT"/>
    <property type="match status" value="1"/>
</dbReference>
<dbReference type="CDD" id="cd01130">
    <property type="entry name" value="VirB11-like_ATPase"/>
    <property type="match status" value="1"/>
</dbReference>
<keyword evidence="4" id="KW-1185">Reference proteome</keyword>
<dbReference type="AlphaFoldDB" id="A0A5R9J2V2"/>
<comment type="caution">
    <text evidence="3">The sequence shown here is derived from an EMBL/GenBank/DDBJ whole genome shotgun (WGS) entry which is preliminary data.</text>
</comment>
<dbReference type="InterPro" id="IPR014149">
    <property type="entry name" value="Conjug-transfer_TrbB"/>
</dbReference>
<dbReference type="InterPro" id="IPR027417">
    <property type="entry name" value="P-loop_NTPase"/>
</dbReference>
<dbReference type="Gene3D" id="3.30.450.90">
    <property type="match status" value="1"/>
</dbReference>
<dbReference type="GO" id="GO:0005737">
    <property type="term" value="C:cytoplasm"/>
    <property type="evidence" value="ECO:0007669"/>
    <property type="project" value="InterPro"/>
</dbReference>
<evidence type="ECO:0000313" key="4">
    <source>
        <dbReference type="Proteomes" id="UP000305654"/>
    </source>
</evidence>
<evidence type="ECO:0000256" key="1">
    <source>
        <dbReference type="ARBA" id="ARBA00006611"/>
    </source>
</evidence>
<dbReference type="NCBIfam" id="TIGR02782">
    <property type="entry name" value="TrbB_P"/>
    <property type="match status" value="1"/>
</dbReference>
<dbReference type="Pfam" id="PF00437">
    <property type="entry name" value="T2SSE"/>
    <property type="match status" value="1"/>
</dbReference>
<dbReference type="SUPFAM" id="SSF52540">
    <property type="entry name" value="P-loop containing nucleoside triphosphate hydrolases"/>
    <property type="match status" value="1"/>
</dbReference>
<dbReference type="GO" id="GO:0005524">
    <property type="term" value="F:ATP binding"/>
    <property type="evidence" value="ECO:0007669"/>
    <property type="project" value="InterPro"/>
</dbReference>
<dbReference type="InterPro" id="IPR001482">
    <property type="entry name" value="T2SS/T4SS_dom"/>
</dbReference>
<sequence length="326" mass="35407">MDDLHDAKREAFRREVDYLNRVLGARILALLDDPAVTDIIRNSDGNLWVTRAGAGTQCVGTMDTGQAESLIASVAATMSLEARRSSPLVQGELITDGSRFQGIMAPCSLSGSFAIRKPARLVYSLQHYVAQGALSERACALLEAAILRRRNILVVGGTGAGKTTFLNALIKAASELTPTHRFLIIEDTRELQCVAPNKEMLRTSPPDVTQQDLLRATLRMFPDRIIVGEVRGPKALDMLEAWNTGHDGGFGTIHSNITTPRAALTRLEFLVSRATPAPAQGLIAESVNLIVCVERQAEDRRAVSQIVAVEGFDGANYRLQPQDIHA</sequence>
<organism evidence="3 4">
    <name type="scientific">Lichenicoccus roseus</name>
    <dbReference type="NCBI Taxonomy" id="2683649"/>
    <lineage>
        <taxon>Bacteria</taxon>
        <taxon>Pseudomonadati</taxon>
        <taxon>Pseudomonadota</taxon>
        <taxon>Alphaproteobacteria</taxon>
        <taxon>Acetobacterales</taxon>
        <taxon>Acetobacteraceae</taxon>
        <taxon>Lichenicoccus</taxon>
    </lineage>
</organism>
<protein>
    <submittedName>
        <fullName evidence="3">P-type conjugative transfer ATPase TrbB</fullName>
    </submittedName>
</protein>
<dbReference type="GO" id="GO:0016887">
    <property type="term" value="F:ATP hydrolysis activity"/>
    <property type="evidence" value="ECO:0007669"/>
    <property type="project" value="InterPro"/>
</dbReference>
<dbReference type="Gene3D" id="3.40.50.300">
    <property type="entry name" value="P-loop containing nucleotide triphosphate hydrolases"/>
    <property type="match status" value="1"/>
</dbReference>
<name>A0A5R9J2V2_9PROT</name>
<reference evidence="3 4" key="1">
    <citation type="submission" date="2019-05" db="EMBL/GenBank/DDBJ databases">
        <authorList>
            <person name="Pankratov T."/>
            <person name="Grouzdev D."/>
        </authorList>
    </citation>
    <scope>NUCLEOTIDE SEQUENCE [LARGE SCALE GENOMIC DNA]</scope>
    <source>
        <strain evidence="3 4">KEBCLARHB70R</strain>
    </source>
</reference>
<proteinExistence type="inferred from homology"/>
<dbReference type="InterPro" id="IPR050921">
    <property type="entry name" value="T4SS_GSP_E_ATPase"/>
</dbReference>
<dbReference type="Proteomes" id="UP000305654">
    <property type="component" value="Unassembled WGS sequence"/>
</dbReference>
<dbReference type="RefSeq" id="WP_138327530.1">
    <property type="nucleotide sequence ID" value="NZ_VCDI01000008.1"/>
</dbReference>
<feature type="domain" description="Bacterial type II secretion system protein E" evidence="2">
    <location>
        <begin position="106"/>
        <end position="291"/>
    </location>
</feature>
<evidence type="ECO:0000259" key="2">
    <source>
        <dbReference type="Pfam" id="PF00437"/>
    </source>
</evidence>
<dbReference type="OrthoDB" id="9810761at2"/>